<dbReference type="STRING" id="1121291.SAMN02745134_02617"/>
<dbReference type="InterPro" id="IPR003660">
    <property type="entry name" value="HAMP_dom"/>
</dbReference>
<dbReference type="AlphaFoldDB" id="A0A1W1XPM6"/>
<name>A0A1W1XPM6_9CLOT</name>
<keyword evidence="13" id="KW-1185">Reference proteome</keyword>
<keyword evidence="6 12" id="KW-0418">Kinase</keyword>
<dbReference type="InterPro" id="IPR005467">
    <property type="entry name" value="His_kinase_dom"/>
</dbReference>
<organism evidence="12 13">
    <name type="scientific">Clostridium acidisoli DSM 12555</name>
    <dbReference type="NCBI Taxonomy" id="1121291"/>
    <lineage>
        <taxon>Bacteria</taxon>
        <taxon>Bacillati</taxon>
        <taxon>Bacillota</taxon>
        <taxon>Clostridia</taxon>
        <taxon>Eubacteriales</taxon>
        <taxon>Clostridiaceae</taxon>
        <taxon>Clostridium</taxon>
    </lineage>
</organism>
<dbReference type="InterPro" id="IPR036097">
    <property type="entry name" value="HisK_dim/P_sf"/>
</dbReference>
<dbReference type="PANTHER" id="PTHR45453:SF3">
    <property type="entry name" value="HISTIDINE KINASE"/>
    <property type="match status" value="1"/>
</dbReference>
<dbReference type="SMART" id="SM00388">
    <property type="entry name" value="HisKA"/>
    <property type="match status" value="1"/>
</dbReference>
<evidence type="ECO:0000256" key="6">
    <source>
        <dbReference type="ARBA" id="ARBA00022777"/>
    </source>
</evidence>
<evidence type="ECO:0000256" key="4">
    <source>
        <dbReference type="ARBA" id="ARBA00022553"/>
    </source>
</evidence>
<proteinExistence type="predicted"/>
<gene>
    <name evidence="12" type="ORF">SAMN02745134_02617</name>
</gene>
<feature type="domain" description="Histidine kinase" evidence="10">
    <location>
        <begin position="291"/>
        <end position="506"/>
    </location>
</feature>
<evidence type="ECO:0000259" key="10">
    <source>
        <dbReference type="PROSITE" id="PS50109"/>
    </source>
</evidence>
<keyword evidence="7" id="KW-0902">Two-component regulatory system</keyword>
<evidence type="ECO:0000256" key="5">
    <source>
        <dbReference type="ARBA" id="ARBA00022679"/>
    </source>
</evidence>
<dbReference type="PROSITE" id="PS50109">
    <property type="entry name" value="HIS_KIN"/>
    <property type="match status" value="1"/>
</dbReference>
<dbReference type="InterPro" id="IPR003594">
    <property type="entry name" value="HATPase_dom"/>
</dbReference>
<dbReference type="Pfam" id="PF02518">
    <property type="entry name" value="HATPase_c"/>
    <property type="match status" value="1"/>
</dbReference>
<evidence type="ECO:0000256" key="7">
    <source>
        <dbReference type="ARBA" id="ARBA00023012"/>
    </source>
</evidence>
<dbReference type="Pfam" id="PF00512">
    <property type="entry name" value="HisKA"/>
    <property type="match status" value="1"/>
</dbReference>
<dbReference type="PROSITE" id="PS50885">
    <property type="entry name" value="HAMP"/>
    <property type="match status" value="1"/>
</dbReference>
<feature type="transmembrane region" description="Helical" evidence="9">
    <location>
        <begin position="189"/>
        <end position="208"/>
    </location>
</feature>
<dbReference type="PRINTS" id="PR00344">
    <property type="entry name" value="BCTRLSENSOR"/>
</dbReference>
<evidence type="ECO:0000259" key="11">
    <source>
        <dbReference type="PROSITE" id="PS50885"/>
    </source>
</evidence>
<dbReference type="Gene3D" id="3.30.565.10">
    <property type="entry name" value="Histidine kinase-like ATPase, C-terminal domain"/>
    <property type="match status" value="1"/>
</dbReference>
<dbReference type="FunFam" id="1.10.287.130:FF:000001">
    <property type="entry name" value="Two-component sensor histidine kinase"/>
    <property type="match status" value="1"/>
</dbReference>
<comment type="catalytic activity">
    <reaction evidence="1">
        <text>ATP + protein L-histidine = ADP + protein N-phospho-L-histidine.</text>
        <dbReference type="EC" id="2.7.13.3"/>
    </reaction>
</comment>
<dbReference type="GO" id="GO:0005886">
    <property type="term" value="C:plasma membrane"/>
    <property type="evidence" value="ECO:0007669"/>
    <property type="project" value="TreeGrafter"/>
</dbReference>
<dbReference type="RefSeq" id="WP_084116442.1">
    <property type="nucleotide sequence ID" value="NZ_FWXH01000011.1"/>
</dbReference>
<dbReference type="FunFam" id="3.30.565.10:FF:000006">
    <property type="entry name" value="Sensor histidine kinase WalK"/>
    <property type="match status" value="1"/>
</dbReference>
<feature type="domain" description="HAMP" evidence="11">
    <location>
        <begin position="210"/>
        <end position="262"/>
    </location>
</feature>
<keyword evidence="8 9" id="KW-0472">Membrane</keyword>
<evidence type="ECO:0000313" key="13">
    <source>
        <dbReference type="Proteomes" id="UP000192468"/>
    </source>
</evidence>
<protein>
    <recommendedName>
        <fullName evidence="3">histidine kinase</fullName>
        <ecNumber evidence="3">2.7.13.3</ecNumber>
    </recommendedName>
</protein>
<dbReference type="InterPro" id="IPR050351">
    <property type="entry name" value="BphY/WalK/GraS-like"/>
</dbReference>
<reference evidence="12 13" key="1">
    <citation type="submission" date="2017-04" db="EMBL/GenBank/DDBJ databases">
        <authorList>
            <person name="Afonso C.L."/>
            <person name="Miller P.J."/>
            <person name="Scott M.A."/>
            <person name="Spackman E."/>
            <person name="Goraichik I."/>
            <person name="Dimitrov K.M."/>
            <person name="Suarez D.L."/>
            <person name="Swayne D.E."/>
        </authorList>
    </citation>
    <scope>NUCLEOTIDE SEQUENCE [LARGE SCALE GENOMIC DNA]</scope>
    <source>
        <strain evidence="12 13">DSM 12555</strain>
    </source>
</reference>
<dbReference type="InterPro" id="IPR004358">
    <property type="entry name" value="Sig_transdc_His_kin-like_C"/>
</dbReference>
<dbReference type="CDD" id="cd00082">
    <property type="entry name" value="HisKA"/>
    <property type="match status" value="1"/>
</dbReference>
<evidence type="ECO:0000256" key="9">
    <source>
        <dbReference type="SAM" id="Phobius"/>
    </source>
</evidence>
<sequence>MNIKKINRINKSIPMKILLISLIFFMIFTTCILVFETLFFQKFYTSWKMNTLEKNAQNFESDYNKATNDEAVSKLIVDFQDSNNSRIGILDKNGYLKFASSNDLREQSLNERIIRNALNELLATPGAFVDLKRSGKIKTYIFKNEMLDMKTSDMKTIVSVLPNQKKNEMIFVVSSLQPVNEASVVIQKIFIYVYIVAFIITILLSIIYSNMIAKPLIKLNKTASKMSNFDFTEQYVVNSQDEIGSLGATLNFLSENLDGALKSLKSANLKLKSDIEKERNVEKMRREFVGGISHELKTPISLIEGYAEGIKDDVFEEDDKNYYLDVIIDEAKKMGILVSDMLDLAQLENGNFKLKSEEFYIDKLINVTVKKYYNIFNNKKIDVQLNLAKDTLVFGDTMRIEQVLTNFITNAIRHTNENGTIEVSMKKEVDRAYVFVKNSGKNIEEENLIKIWDKFFKIDKSRNRELGGTGLGLAISKNILMLHKSDFGVKNYEEGVYFYFSLDIIK</sequence>
<dbReference type="GO" id="GO:0016036">
    <property type="term" value="P:cellular response to phosphate starvation"/>
    <property type="evidence" value="ECO:0007669"/>
    <property type="project" value="TreeGrafter"/>
</dbReference>
<comment type="subcellular location">
    <subcellularLocation>
        <location evidence="2">Membrane</location>
    </subcellularLocation>
</comment>
<evidence type="ECO:0000256" key="3">
    <source>
        <dbReference type="ARBA" id="ARBA00012438"/>
    </source>
</evidence>
<dbReference type="EC" id="2.7.13.3" evidence="3"/>
<dbReference type="Gene3D" id="6.10.340.10">
    <property type="match status" value="1"/>
</dbReference>
<evidence type="ECO:0000313" key="12">
    <source>
        <dbReference type="EMBL" id="SMC25923.1"/>
    </source>
</evidence>
<evidence type="ECO:0000256" key="1">
    <source>
        <dbReference type="ARBA" id="ARBA00000085"/>
    </source>
</evidence>
<dbReference type="SUPFAM" id="SSF47384">
    <property type="entry name" value="Homodimeric domain of signal transducing histidine kinase"/>
    <property type="match status" value="1"/>
</dbReference>
<dbReference type="PANTHER" id="PTHR45453">
    <property type="entry name" value="PHOSPHATE REGULON SENSOR PROTEIN PHOR"/>
    <property type="match status" value="1"/>
</dbReference>
<keyword evidence="4" id="KW-0597">Phosphoprotein</keyword>
<dbReference type="SMART" id="SM00304">
    <property type="entry name" value="HAMP"/>
    <property type="match status" value="1"/>
</dbReference>
<evidence type="ECO:0000256" key="8">
    <source>
        <dbReference type="ARBA" id="ARBA00023136"/>
    </source>
</evidence>
<dbReference type="SMART" id="SM00387">
    <property type="entry name" value="HATPase_c"/>
    <property type="match status" value="1"/>
</dbReference>
<evidence type="ECO:0000256" key="2">
    <source>
        <dbReference type="ARBA" id="ARBA00004370"/>
    </source>
</evidence>
<dbReference type="CDD" id="cd06225">
    <property type="entry name" value="HAMP"/>
    <property type="match status" value="1"/>
</dbReference>
<dbReference type="OrthoDB" id="9762826at2"/>
<keyword evidence="9" id="KW-1133">Transmembrane helix</keyword>
<dbReference type="EMBL" id="FWXH01000011">
    <property type="protein sequence ID" value="SMC25923.1"/>
    <property type="molecule type" value="Genomic_DNA"/>
</dbReference>
<dbReference type="Proteomes" id="UP000192468">
    <property type="component" value="Unassembled WGS sequence"/>
</dbReference>
<keyword evidence="5" id="KW-0808">Transferase</keyword>
<dbReference type="SUPFAM" id="SSF55874">
    <property type="entry name" value="ATPase domain of HSP90 chaperone/DNA topoisomerase II/histidine kinase"/>
    <property type="match status" value="1"/>
</dbReference>
<dbReference type="SUPFAM" id="SSF158472">
    <property type="entry name" value="HAMP domain-like"/>
    <property type="match status" value="1"/>
</dbReference>
<dbReference type="Pfam" id="PF00672">
    <property type="entry name" value="HAMP"/>
    <property type="match status" value="1"/>
</dbReference>
<dbReference type="InterPro" id="IPR003661">
    <property type="entry name" value="HisK_dim/P_dom"/>
</dbReference>
<dbReference type="InterPro" id="IPR036890">
    <property type="entry name" value="HATPase_C_sf"/>
</dbReference>
<keyword evidence="9" id="KW-0812">Transmembrane</keyword>
<dbReference type="Gene3D" id="1.10.287.130">
    <property type="match status" value="1"/>
</dbReference>
<dbReference type="GO" id="GO:0004721">
    <property type="term" value="F:phosphoprotein phosphatase activity"/>
    <property type="evidence" value="ECO:0007669"/>
    <property type="project" value="TreeGrafter"/>
</dbReference>
<accession>A0A1W1XPM6</accession>
<feature type="transmembrane region" description="Helical" evidence="9">
    <location>
        <begin position="17"/>
        <end position="40"/>
    </location>
</feature>
<dbReference type="GO" id="GO:0000155">
    <property type="term" value="F:phosphorelay sensor kinase activity"/>
    <property type="evidence" value="ECO:0007669"/>
    <property type="project" value="InterPro"/>
</dbReference>